<evidence type="ECO:0000313" key="8">
    <source>
        <dbReference type="EMBL" id="KAK7231066.1"/>
    </source>
</evidence>
<dbReference type="PANTHER" id="PTHR22808">
    <property type="entry name" value="NCL1 YEAST -RELATED NOL1/NOP2/FMU SUN DOMAIN-CONTAINING"/>
    <property type="match status" value="1"/>
</dbReference>
<keyword evidence="1 5" id="KW-0489">Methyltransferase</keyword>
<keyword evidence="2 5" id="KW-0808">Transferase</keyword>
<accession>A0ABR1FHU8</accession>
<dbReference type="Gene3D" id="3.40.50.150">
    <property type="entry name" value="Vaccinia Virus protein VP39"/>
    <property type="match status" value="1"/>
</dbReference>
<name>A0ABR1FHU8_AURAN</name>
<evidence type="ECO:0000256" key="3">
    <source>
        <dbReference type="ARBA" id="ARBA00022691"/>
    </source>
</evidence>
<comment type="caution">
    <text evidence="8">The sequence shown here is derived from an EMBL/GenBank/DDBJ whole genome shotgun (WGS) entry which is preliminary data.</text>
</comment>
<keyword evidence="3 5" id="KW-0949">S-adenosyl-L-methionine</keyword>
<proteinExistence type="inferred from homology"/>
<evidence type="ECO:0000256" key="5">
    <source>
        <dbReference type="PROSITE-ProRule" id="PRU01023"/>
    </source>
</evidence>
<dbReference type="PRINTS" id="PR02008">
    <property type="entry name" value="RCMTFAMILY"/>
</dbReference>
<evidence type="ECO:0000313" key="9">
    <source>
        <dbReference type="Proteomes" id="UP001363151"/>
    </source>
</evidence>
<evidence type="ECO:0000256" key="1">
    <source>
        <dbReference type="ARBA" id="ARBA00022603"/>
    </source>
</evidence>
<keyword evidence="4 5" id="KW-0694">RNA-binding</keyword>
<dbReference type="InterPro" id="IPR029063">
    <property type="entry name" value="SAM-dependent_MTases_sf"/>
</dbReference>
<feature type="region of interest" description="Disordered" evidence="6">
    <location>
        <begin position="1"/>
        <end position="38"/>
    </location>
</feature>
<evidence type="ECO:0000256" key="6">
    <source>
        <dbReference type="SAM" id="MobiDB-lite"/>
    </source>
</evidence>
<feature type="binding site" evidence="5">
    <location>
        <position position="239"/>
    </location>
    <ligand>
        <name>S-adenosyl-L-methionine</name>
        <dbReference type="ChEBI" id="CHEBI:59789"/>
    </ligand>
</feature>
<evidence type="ECO:0000259" key="7">
    <source>
        <dbReference type="PROSITE" id="PS51686"/>
    </source>
</evidence>
<feature type="binding site" evidence="5">
    <location>
        <begin position="173"/>
        <end position="179"/>
    </location>
    <ligand>
        <name>S-adenosyl-L-methionine</name>
        <dbReference type="ChEBI" id="CHEBI:59789"/>
    </ligand>
</feature>
<feature type="active site" description="Nucleophile" evidence="5">
    <location>
        <position position="291"/>
    </location>
</feature>
<protein>
    <submittedName>
        <fullName evidence="8">tRNA (Cytosine-5-)-methyltransferase</fullName>
    </submittedName>
</protein>
<comment type="similarity">
    <text evidence="5">Belongs to the class I-like SAM-binding methyltransferase superfamily. RsmB/NOP family.</text>
</comment>
<organism evidence="8 9">
    <name type="scientific">Aureococcus anophagefferens</name>
    <name type="common">Harmful bloom alga</name>
    <dbReference type="NCBI Taxonomy" id="44056"/>
    <lineage>
        <taxon>Eukaryota</taxon>
        <taxon>Sar</taxon>
        <taxon>Stramenopiles</taxon>
        <taxon>Ochrophyta</taxon>
        <taxon>Pelagophyceae</taxon>
        <taxon>Pelagomonadales</taxon>
        <taxon>Pelagomonadaceae</taxon>
        <taxon>Aureococcus</taxon>
    </lineage>
</organism>
<evidence type="ECO:0000256" key="2">
    <source>
        <dbReference type="ARBA" id="ARBA00022679"/>
    </source>
</evidence>
<evidence type="ECO:0000256" key="4">
    <source>
        <dbReference type="ARBA" id="ARBA00022884"/>
    </source>
</evidence>
<dbReference type="InterPro" id="IPR023267">
    <property type="entry name" value="RCMT"/>
</dbReference>
<dbReference type="Proteomes" id="UP001363151">
    <property type="component" value="Unassembled WGS sequence"/>
</dbReference>
<dbReference type="EMBL" id="JBBJCI010000420">
    <property type="protein sequence ID" value="KAK7231066.1"/>
    <property type="molecule type" value="Genomic_DNA"/>
</dbReference>
<gene>
    <name evidence="8" type="ORF">SO694_00076151</name>
</gene>
<comment type="caution">
    <text evidence="5">Lacks conserved residue(s) required for the propagation of feature annotation.</text>
</comment>
<feature type="domain" description="SAM-dependent MTase RsmB/NOP-type" evidence="7">
    <location>
        <begin position="64"/>
        <end position="401"/>
    </location>
</feature>
<keyword evidence="9" id="KW-1185">Reference proteome</keyword>
<dbReference type="InterPro" id="IPR049560">
    <property type="entry name" value="MeTrfase_RsmB-F_NOP2_cat"/>
</dbReference>
<feature type="binding site" evidence="5">
    <location>
        <position position="194"/>
    </location>
    <ligand>
        <name>S-adenosyl-L-methionine</name>
        <dbReference type="ChEBI" id="CHEBI:59789"/>
    </ligand>
</feature>
<dbReference type="SUPFAM" id="SSF53335">
    <property type="entry name" value="S-adenosyl-L-methionine-dependent methyltransferases"/>
    <property type="match status" value="1"/>
</dbReference>
<dbReference type="InterPro" id="IPR001678">
    <property type="entry name" value="MeTrfase_RsmB-F_NOP2_dom"/>
</dbReference>
<sequence length="464" mass="49978">MVSARQRERLKRRRARDNKPRAAPAEDDTHNDDEEDDRGDRFQAYADYYKRQKLFPRSGDHVAFLRSLRAPLPATFRRNGLRPAAFDAAMATFDAVAARCRGDVVKTLASGAWWRLDLGRSALKHADDPALRALNGWLQAAAKGGGVVRQELVSGAPSELLGVRPGDAVLDVCAAPGSKTSQYCETARLVVANDADPRRAYILASKLRSLGCSSKCVVTCHRGQAFPATALKFDRVACDVPCSGDGTVRKIPSLLKVWARPGRRLHALQLQIVLRGLRLLKVGGTMVFSTCSFDPLENEAVVAAALRACKGAFVVRDCASLVASSPLLACLAPRPGLRTWAVLDDGGAALAYDPAAKRERRASMWPPDEADIASQLPRCLRFYPHDSRDGGGFFAAVFDKVAELPPGTADAATPREARAPVAGYRALDAHRARAALRAAPPELRGRLLTRSPAGAAARTYGAVA</sequence>
<reference evidence="8 9" key="1">
    <citation type="submission" date="2024-03" db="EMBL/GenBank/DDBJ databases">
        <title>Aureococcus anophagefferens CCMP1851 and Kratosvirus quantuckense: Draft genome of a second virus-susceptible host strain in the model system.</title>
        <authorList>
            <person name="Chase E."/>
            <person name="Truchon A.R."/>
            <person name="Schepens W."/>
            <person name="Wilhelm S.W."/>
        </authorList>
    </citation>
    <scope>NUCLEOTIDE SEQUENCE [LARGE SCALE GENOMIC DNA]</scope>
    <source>
        <strain evidence="8 9">CCMP1851</strain>
    </source>
</reference>
<dbReference type="PROSITE" id="PS51686">
    <property type="entry name" value="SAM_MT_RSMB_NOP"/>
    <property type="match status" value="1"/>
</dbReference>
<feature type="compositionally biased region" description="Acidic residues" evidence="6">
    <location>
        <begin position="25"/>
        <end position="37"/>
    </location>
</feature>
<dbReference type="Pfam" id="PF01189">
    <property type="entry name" value="Methyltr_RsmB-F"/>
    <property type="match status" value="1"/>
</dbReference>